<dbReference type="PANTHER" id="PTHR36109:SF1">
    <property type="entry name" value="SLR0613 PROTEIN"/>
    <property type="match status" value="1"/>
</dbReference>
<keyword evidence="1" id="KW-0472">Membrane</keyword>
<comment type="caution">
    <text evidence="2">The sequence shown here is derived from an EMBL/GenBank/DDBJ whole genome shotgun (WGS) entry which is preliminary data.</text>
</comment>
<organism evidence="2 3">
    <name type="scientific">Adonisia turfae CCMR0081</name>
    <dbReference type="NCBI Taxonomy" id="2292702"/>
    <lineage>
        <taxon>Bacteria</taxon>
        <taxon>Bacillati</taxon>
        <taxon>Cyanobacteriota</taxon>
        <taxon>Adonisia</taxon>
        <taxon>Adonisia turfae</taxon>
    </lineage>
</organism>
<evidence type="ECO:0000256" key="1">
    <source>
        <dbReference type="SAM" id="Phobius"/>
    </source>
</evidence>
<keyword evidence="3" id="KW-1185">Reference proteome</keyword>
<feature type="transmembrane region" description="Helical" evidence="1">
    <location>
        <begin position="68"/>
        <end position="93"/>
    </location>
</feature>
<protein>
    <recommendedName>
        <fullName evidence="4">DUF1269 domain-containing protein</fullName>
    </recommendedName>
</protein>
<evidence type="ECO:0008006" key="4">
    <source>
        <dbReference type="Google" id="ProtNLM"/>
    </source>
</evidence>
<keyword evidence="1" id="KW-0812">Transmembrane</keyword>
<keyword evidence="1" id="KW-1133">Transmembrane helix</keyword>
<dbReference type="EMBL" id="QXHD01000004">
    <property type="protein sequence ID" value="NEZ60662.1"/>
    <property type="molecule type" value="Genomic_DNA"/>
</dbReference>
<gene>
    <name evidence="2" type="ORF">DXZ20_34495</name>
</gene>
<reference evidence="2 3" key="1">
    <citation type="journal article" date="2020" name="Microb. Ecol.">
        <title>Ecogenomics of the Marine Benthic Filamentous Cyanobacterium Adonisia.</title>
        <authorList>
            <person name="Walter J.M."/>
            <person name="Coutinho F.H."/>
            <person name="Leomil L."/>
            <person name="Hargreaves P.I."/>
            <person name="Campeao M.E."/>
            <person name="Vieira V.V."/>
            <person name="Silva B.S."/>
            <person name="Fistarol G.O."/>
            <person name="Salomon P.S."/>
            <person name="Sawabe T."/>
            <person name="Mino S."/>
            <person name="Hosokawa M."/>
            <person name="Miyashita H."/>
            <person name="Maruyama F."/>
            <person name="van Verk M.C."/>
            <person name="Dutilh B.E."/>
            <person name="Thompson C.C."/>
            <person name="Thompson F.L."/>
        </authorList>
    </citation>
    <scope>NUCLEOTIDE SEQUENCE [LARGE SCALE GENOMIC DNA]</scope>
    <source>
        <strain evidence="2 3">CCMR0081</strain>
    </source>
</reference>
<evidence type="ECO:0000313" key="3">
    <source>
        <dbReference type="Proteomes" id="UP000481033"/>
    </source>
</evidence>
<accession>A0A6M0RY70</accession>
<dbReference type="RefSeq" id="WP_163703053.1">
    <property type="nucleotide sequence ID" value="NZ_QXHD01000004.1"/>
</dbReference>
<dbReference type="PANTHER" id="PTHR36109">
    <property type="entry name" value="MEMBRANE PROTEIN-RELATED"/>
    <property type="match status" value="1"/>
</dbReference>
<proteinExistence type="predicted"/>
<dbReference type="InterPro" id="IPR052948">
    <property type="entry name" value="Low_temp-induced_all0457"/>
</dbReference>
<evidence type="ECO:0000313" key="2">
    <source>
        <dbReference type="EMBL" id="NEZ60662.1"/>
    </source>
</evidence>
<name>A0A6M0RY70_9CYAN</name>
<dbReference type="AlphaFoldDB" id="A0A6M0RY70"/>
<sequence>MDKNEKNYLVAVLPERIQAEKAYLALQKANLPIEQLDILGRGYKTADEFGLINPNDEAKKQIDLLANWIILFGFAAGYFFNLLTGIEIISWFGNVGNHILGGLFGAAAGAFGAFATGTLSGWTVSSKDAIAYRNRLNSGKYLIIAQGTSAFIQEATQLLRKYGPENLQGYVETSRV</sequence>
<dbReference type="Proteomes" id="UP000481033">
    <property type="component" value="Unassembled WGS sequence"/>
</dbReference>
<feature type="transmembrane region" description="Helical" evidence="1">
    <location>
        <begin position="99"/>
        <end position="125"/>
    </location>
</feature>